<evidence type="ECO:0000313" key="2">
    <source>
        <dbReference type="Proteomes" id="UP001148662"/>
    </source>
</evidence>
<comment type="caution">
    <text evidence="1">The sequence shown here is derived from an EMBL/GenBank/DDBJ whole genome shotgun (WGS) entry which is preliminary data.</text>
</comment>
<name>A0ACC1T9M6_9APHY</name>
<dbReference type="EMBL" id="JANHOG010000264">
    <property type="protein sequence ID" value="KAJ3556174.1"/>
    <property type="molecule type" value="Genomic_DNA"/>
</dbReference>
<evidence type="ECO:0000313" key="1">
    <source>
        <dbReference type="EMBL" id="KAJ3556174.1"/>
    </source>
</evidence>
<protein>
    <submittedName>
        <fullName evidence="1">Uncharacterized protein</fullName>
    </submittedName>
</protein>
<accession>A0ACC1T9M6</accession>
<dbReference type="Proteomes" id="UP001148662">
    <property type="component" value="Unassembled WGS sequence"/>
</dbReference>
<proteinExistence type="predicted"/>
<reference evidence="1" key="1">
    <citation type="submission" date="2022-07" db="EMBL/GenBank/DDBJ databases">
        <title>Genome Sequence of Phlebia brevispora.</title>
        <authorList>
            <person name="Buettner E."/>
        </authorList>
    </citation>
    <scope>NUCLEOTIDE SEQUENCE</scope>
    <source>
        <strain evidence="1">MPL23</strain>
    </source>
</reference>
<organism evidence="1 2">
    <name type="scientific">Phlebia brevispora</name>
    <dbReference type="NCBI Taxonomy" id="194682"/>
    <lineage>
        <taxon>Eukaryota</taxon>
        <taxon>Fungi</taxon>
        <taxon>Dikarya</taxon>
        <taxon>Basidiomycota</taxon>
        <taxon>Agaricomycotina</taxon>
        <taxon>Agaricomycetes</taxon>
        <taxon>Polyporales</taxon>
        <taxon>Meruliaceae</taxon>
        <taxon>Phlebia</taxon>
    </lineage>
</organism>
<sequence>MLMATTAIVRNPLATKSHTQHVPTPGPSWQSTRKIPSAKRAHSPEPQADAQGNISKRAKAAPEAATTTTVLDRKARRVEKEQEFRDKYSRAFPNWVFYFDLDTVPSTVKDTLGKRVAQMGARVEEFFSREVTHFITQENVDKPANKENVIKSRSVQNTGGPSLESPIRLRTRASNNGLSELVQKAIAFDLKIWSAEKLESVLDRSEPVGRLANSAVTLASTTASSANAQAPALSYLLKAEKLTGTTERDPTQKRHDYAYFEKNSYFILVEDIWQELATIVAVQYPAKGRDGKDKVSYPVLYCHPLSRGPFVAYDEKEERRREKQERAEKEREQELRKRKLRILDFERRKKAELEAKRQGELRRTQSMSNLRRRATFGGQGTEGFVDLDADYMDPDVELPESAVASGYLASNAYVAASGNSVGITSTTGTTSAAGGPFRTQLPHLLREKLQHEVVTSRKLPNPITRLKENAMGPPPVPDRQRMLRKSRSTNTIRLPKRDEASKPGYCESCRQKFTDFKEHVNGRRHRKFAADDANFASLDSILARVKRRTLDEVRERHFYEDTPQGEDSYGDFAKDDDDAVMELPVQDWLDSDEEL</sequence>
<gene>
    <name evidence="1" type="ORF">NM688_g2173</name>
</gene>
<keyword evidence="2" id="KW-1185">Reference proteome</keyword>